<organism evidence="8 9">
    <name type="scientific">Candidatus Roizmanbacteria bacterium RIFCSPLOWO2_01_FULL_37_16</name>
    <dbReference type="NCBI Taxonomy" id="1802058"/>
    <lineage>
        <taxon>Bacteria</taxon>
        <taxon>Candidatus Roizmaniibacteriota</taxon>
    </lineage>
</organism>
<feature type="region of interest" description="Disordered" evidence="7">
    <location>
        <begin position="19"/>
        <end position="41"/>
    </location>
</feature>
<dbReference type="InterPro" id="IPR023673">
    <property type="entry name" value="Ribosomal_uL1_CS"/>
</dbReference>
<evidence type="ECO:0000256" key="4">
    <source>
        <dbReference type="ARBA" id="ARBA00022980"/>
    </source>
</evidence>
<dbReference type="Pfam" id="PF00687">
    <property type="entry name" value="Ribosomal_L1"/>
    <property type="match status" value="1"/>
</dbReference>
<evidence type="ECO:0000256" key="1">
    <source>
        <dbReference type="ARBA" id="ARBA00010531"/>
    </source>
</evidence>
<dbReference type="InterPro" id="IPR016095">
    <property type="entry name" value="Ribosomal_uL1_3-a/b-sand"/>
</dbReference>
<comment type="caution">
    <text evidence="8">The sequence shown here is derived from an EMBL/GenBank/DDBJ whole genome shotgun (WGS) entry which is preliminary data.</text>
</comment>
<dbReference type="EMBL" id="MGAI01000028">
    <property type="protein sequence ID" value="OGK44413.1"/>
    <property type="molecule type" value="Genomic_DNA"/>
</dbReference>
<keyword evidence="3" id="KW-0810">Translation regulation</keyword>
<dbReference type="CDD" id="cd00403">
    <property type="entry name" value="Ribosomal_L1"/>
    <property type="match status" value="1"/>
</dbReference>
<dbReference type="AlphaFoldDB" id="A0A1F7IM30"/>
<dbReference type="Gene3D" id="3.30.190.20">
    <property type="match status" value="2"/>
</dbReference>
<comment type="similarity">
    <text evidence="1 6">Belongs to the universal ribosomal protein uL1 family.</text>
</comment>
<keyword evidence="2" id="KW-0678">Repressor</keyword>
<evidence type="ECO:0000256" key="5">
    <source>
        <dbReference type="ARBA" id="ARBA00023274"/>
    </source>
</evidence>
<dbReference type="PROSITE" id="PS01199">
    <property type="entry name" value="RIBOSOMAL_L1"/>
    <property type="match status" value="1"/>
</dbReference>
<evidence type="ECO:0000256" key="3">
    <source>
        <dbReference type="ARBA" id="ARBA00022845"/>
    </source>
</evidence>
<dbReference type="InterPro" id="IPR028364">
    <property type="entry name" value="Ribosomal_uL1/biogenesis"/>
</dbReference>
<sequence>MGKIRTRILGYEDIEIKQKEEQKRRADEKKHAKHKIRAQGLKGGERMVQIEVGEDAVSKMEKAKKILTEDSGKEIPTGKEAGKKIKKIKKHVRGKNYLQAKKEIEKNKTSNLSTSLKKSLKLLTLSEAIKLLKKIHFAKFDESVEFHLNVDKEGLKGEIELPHLTGKTFRVKIVDDKTLLDIEKGDLKFDILITHPQYMPKLAKYAKVLGPKGLMPNPKAGTISDKPEEVAKKFSKGAIRWKTEAKAPLIHQTIGKISFEEKALLANAEALLESVGKSHIRKAFIKTTMSPSIGLLMDK</sequence>
<dbReference type="PANTHER" id="PTHR36427">
    <property type="entry name" value="54S RIBOSOMAL PROTEIN L1, MITOCHONDRIAL"/>
    <property type="match status" value="1"/>
</dbReference>
<reference evidence="8 9" key="1">
    <citation type="journal article" date="2016" name="Nat. Commun.">
        <title>Thousands of microbial genomes shed light on interconnected biogeochemical processes in an aquifer system.</title>
        <authorList>
            <person name="Anantharaman K."/>
            <person name="Brown C.T."/>
            <person name="Hug L.A."/>
            <person name="Sharon I."/>
            <person name="Castelle C.J."/>
            <person name="Probst A.J."/>
            <person name="Thomas B.C."/>
            <person name="Singh A."/>
            <person name="Wilkins M.J."/>
            <person name="Karaoz U."/>
            <person name="Brodie E.L."/>
            <person name="Williams K.H."/>
            <person name="Hubbard S.S."/>
            <person name="Banfield J.F."/>
        </authorList>
    </citation>
    <scope>NUCLEOTIDE SEQUENCE [LARGE SCALE GENOMIC DNA]</scope>
</reference>
<dbReference type="GO" id="GO:0006417">
    <property type="term" value="P:regulation of translation"/>
    <property type="evidence" value="ECO:0007669"/>
    <property type="project" value="UniProtKB-KW"/>
</dbReference>
<accession>A0A1F7IM30</accession>
<keyword evidence="4 6" id="KW-0689">Ribosomal protein</keyword>
<evidence type="ECO:0000313" key="8">
    <source>
        <dbReference type="EMBL" id="OGK44413.1"/>
    </source>
</evidence>
<evidence type="ECO:0000256" key="2">
    <source>
        <dbReference type="ARBA" id="ARBA00022491"/>
    </source>
</evidence>
<evidence type="ECO:0000313" key="9">
    <source>
        <dbReference type="Proteomes" id="UP000178040"/>
    </source>
</evidence>
<name>A0A1F7IM30_9BACT</name>
<evidence type="ECO:0000256" key="7">
    <source>
        <dbReference type="SAM" id="MobiDB-lite"/>
    </source>
</evidence>
<protein>
    <recommendedName>
        <fullName evidence="6">Ribosomal protein</fullName>
    </recommendedName>
</protein>
<feature type="compositionally biased region" description="Basic and acidic residues" evidence="7">
    <location>
        <begin position="19"/>
        <end position="30"/>
    </location>
</feature>
<dbReference type="GO" id="GO:0005840">
    <property type="term" value="C:ribosome"/>
    <property type="evidence" value="ECO:0007669"/>
    <property type="project" value="UniProtKB-KW"/>
</dbReference>
<dbReference type="GO" id="GO:1990904">
    <property type="term" value="C:ribonucleoprotein complex"/>
    <property type="evidence" value="ECO:0007669"/>
    <property type="project" value="UniProtKB-KW"/>
</dbReference>
<proteinExistence type="inferred from homology"/>
<dbReference type="Gene3D" id="3.40.50.790">
    <property type="match status" value="2"/>
</dbReference>
<keyword evidence="5 6" id="KW-0687">Ribonucleoprotein</keyword>
<evidence type="ECO:0000256" key="6">
    <source>
        <dbReference type="RuleBase" id="RU000659"/>
    </source>
</evidence>
<dbReference type="PANTHER" id="PTHR36427:SF3">
    <property type="entry name" value="LARGE RIBOSOMAL SUBUNIT PROTEIN UL1M"/>
    <property type="match status" value="1"/>
</dbReference>
<gene>
    <name evidence="8" type="ORF">A3B40_02670</name>
</gene>
<dbReference type="SUPFAM" id="SSF56808">
    <property type="entry name" value="Ribosomal protein L1"/>
    <property type="match status" value="1"/>
</dbReference>
<dbReference type="Proteomes" id="UP000178040">
    <property type="component" value="Unassembled WGS sequence"/>
</dbReference>
<dbReference type="InterPro" id="IPR023674">
    <property type="entry name" value="Ribosomal_uL1-like"/>
</dbReference>